<dbReference type="HOGENOM" id="CLU_682330_0_0_1"/>
<dbReference type="InterPro" id="IPR000504">
    <property type="entry name" value="RRM_dom"/>
</dbReference>
<reference evidence="4 5" key="2">
    <citation type="journal article" date="2011" name="Genome Res.">
        <title>Chromosome and gene copy number variation allow major structural change between species and strains of Leishmania.</title>
        <authorList>
            <person name="Rogers M.B."/>
            <person name="Hilley J.D."/>
            <person name="Dickens N.J."/>
            <person name="Wilkes J."/>
            <person name="Bates P.A."/>
            <person name="Depledge D.P."/>
            <person name="Harris D."/>
            <person name="Her Y."/>
            <person name="Herzyk P."/>
            <person name="Imamura H."/>
            <person name="Otto T.D."/>
            <person name="Sanders M."/>
            <person name="Seeger K."/>
            <person name="Dujardin J.C."/>
            <person name="Berriman M."/>
            <person name="Smith D.F."/>
            <person name="Hertz-Fowler C."/>
            <person name="Mottram J.C."/>
        </authorList>
    </citation>
    <scope>NUCLEOTIDE SEQUENCE [LARGE SCALE GENOMIC DNA]</scope>
    <source>
        <strain evidence="5">MHOM/IL/81/Friedlin</strain>
    </source>
</reference>
<dbReference type="RefSeq" id="XP_001685535.1">
    <property type="nucleotide sequence ID" value="XM_001685483.1"/>
</dbReference>
<dbReference type="PANTHER" id="PTHR45735:SF13">
    <property type="entry name" value="PROTEIN, PUTATIVE-RELATED"/>
    <property type="match status" value="1"/>
</dbReference>
<feature type="compositionally biased region" description="Low complexity" evidence="2">
    <location>
        <begin position="139"/>
        <end position="160"/>
    </location>
</feature>
<reference evidence="4 5" key="1">
    <citation type="journal article" date="2005" name="Science">
        <title>The genome of the kinetoplastid parasite, Leishmania major.</title>
        <authorList>
            <person name="Ivens A.C."/>
            <person name="Peacock C.S."/>
            <person name="Worthey E.A."/>
            <person name="Murphy L."/>
            <person name="Aggarwal G."/>
            <person name="Berriman M."/>
            <person name="Sisk E."/>
            <person name="Rajandream M.A."/>
            <person name="Adlem E."/>
            <person name="Aert R."/>
            <person name="Anupama A."/>
            <person name="Apostolou Z."/>
            <person name="Attipoe P."/>
            <person name="Bason N."/>
            <person name="Bauser C."/>
            <person name="Beck A."/>
            <person name="Beverley S.M."/>
            <person name="Bianchettin G."/>
            <person name="Borzym K."/>
            <person name="Bothe G."/>
            <person name="Bruschi C.V."/>
            <person name="Collins M."/>
            <person name="Cadag E."/>
            <person name="Ciarloni L."/>
            <person name="Clayton C."/>
            <person name="Coulson R.M."/>
            <person name="Cronin A."/>
            <person name="Cruz A.K."/>
            <person name="Davies R.M."/>
            <person name="De Gaudenzi J."/>
            <person name="Dobson D.E."/>
            <person name="Duesterhoeft A."/>
            <person name="Fazelina G."/>
            <person name="Fosker N."/>
            <person name="Frasch A.C."/>
            <person name="Fraser A."/>
            <person name="Fuchs M."/>
            <person name="Gabel C."/>
            <person name="Goble A."/>
            <person name="Goffeau A."/>
            <person name="Harris D."/>
            <person name="Hertz-Fowler C."/>
            <person name="Hilbert H."/>
            <person name="Horn D."/>
            <person name="Huang Y."/>
            <person name="Klages S."/>
            <person name="Knights A."/>
            <person name="Kube M."/>
            <person name="Larke N."/>
            <person name="Litvin L."/>
            <person name="Lord A."/>
            <person name="Louie T."/>
            <person name="Marra M."/>
            <person name="Masuy D."/>
            <person name="Matthews K."/>
            <person name="Michaeli S."/>
            <person name="Mottram J.C."/>
            <person name="Muller-Auer S."/>
            <person name="Munden H."/>
            <person name="Nelson S."/>
            <person name="Norbertczak H."/>
            <person name="Oliver K."/>
            <person name="O'neil S."/>
            <person name="Pentony M."/>
            <person name="Pohl T.M."/>
            <person name="Price C."/>
            <person name="Purnelle B."/>
            <person name="Quail M.A."/>
            <person name="Rabbinowitsch E."/>
            <person name="Reinhardt R."/>
            <person name="Rieger M."/>
            <person name="Rinta J."/>
            <person name="Robben J."/>
            <person name="Robertson L."/>
            <person name="Ruiz J.C."/>
            <person name="Rutter S."/>
            <person name="Saunders D."/>
            <person name="Schafer M."/>
            <person name="Schein J."/>
            <person name="Schwartz D.C."/>
            <person name="Seeger K."/>
            <person name="Seyler A."/>
            <person name="Sharp S."/>
            <person name="Shin H."/>
            <person name="Sivam D."/>
            <person name="Squares R."/>
            <person name="Squares S."/>
            <person name="Tosato V."/>
            <person name="Vogt C."/>
            <person name="Volckaert G."/>
            <person name="Wambutt R."/>
            <person name="Warren T."/>
            <person name="Wedler H."/>
            <person name="Woodward J."/>
            <person name="Zhou S."/>
            <person name="Zimmermann W."/>
            <person name="Smith D.F."/>
            <person name="Blackwell J.M."/>
            <person name="Stuart K.D."/>
            <person name="Barrell B."/>
            <person name="Myler P.J."/>
        </authorList>
    </citation>
    <scope>NUCLEOTIDE SEQUENCE [LARGE SCALE GENOMIC DNA]</scope>
    <source>
        <strain evidence="5">MHOM/IL/81/Friedlin</strain>
    </source>
</reference>
<organism evidence="4 5">
    <name type="scientific">Leishmania major</name>
    <dbReference type="NCBI Taxonomy" id="5664"/>
    <lineage>
        <taxon>Eukaryota</taxon>
        <taxon>Discoba</taxon>
        <taxon>Euglenozoa</taxon>
        <taxon>Kinetoplastea</taxon>
        <taxon>Metakinetoplastina</taxon>
        <taxon>Trypanosomatida</taxon>
        <taxon>Trypanosomatidae</taxon>
        <taxon>Leishmaniinae</taxon>
        <taxon>Leishmania</taxon>
    </lineage>
</organism>
<evidence type="ECO:0000313" key="4">
    <source>
        <dbReference type="EMBL" id="CAJ08739.1"/>
    </source>
</evidence>
<dbReference type="AlphaFoldDB" id="Q4Q563"/>
<evidence type="ECO:0000259" key="3">
    <source>
        <dbReference type="PROSITE" id="PS50102"/>
    </source>
</evidence>
<gene>
    <name evidence="4" type="ORF">LMJF_32_2130</name>
</gene>
<dbReference type="CDD" id="cd00590">
    <property type="entry name" value="RRM_SF"/>
    <property type="match status" value="1"/>
</dbReference>
<feature type="region of interest" description="Disordered" evidence="2">
    <location>
        <begin position="254"/>
        <end position="349"/>
    </location>
</feature>
<evidence type="ECO:0000313" key="5">
    <source>
        <dbReference type="Proteomes" id="UP000000542"/>
    </source>
</evidence>
<feature type="region of interest" description="Disordered" evidence="2">
    <location>
        <begin position="89"/>
        <end position="174"/>
    </location>
</feature>
<evidence type="ECO:0000256" key="2">
    <source>
        <dbReference type="SAM" id="MobiDB-lite"/>
    </source>
</evidence>
<proteinExistence type="predicted"/>
<dbReference type="InterPro" id="IPR035979">
    <property type="entry name" value="RBD_domain_sf"/>
</dbReference>
<feature type="compositionally biased region" description="Polar residues" evidence="2">
    <location>
        <begin position="337"/>
        <end position="347"/>
    </location>
</feature>
<evidence type="ECO:0000256" key="1">
    <source>
        <dbReference type="PROSITE-ProRule" id="PRU00176"/>
    </source>
</evidence>
<keyword evidence="1" id="KW-0694">RNA-binding</keyword>
<name>Q4Q563_LEIMA</name>
<feature type="compositionally biased region" description="Low complexity" evidence="2">
    <location>
        <begin position="322"/>
        <end position="336"/>
    </location>
</feature>
<dbReference type="Proteomes" id="UP000000542">
    <property type="component" value="Chromosome 32"/>
</dbReference>
<dbReference type="Gene3D" id="3.30.70.330">
    <property type="match status" value="1"/>
</dbReference>
<dbReference type="KEGG" id="lma:LMJF_32_2130"/>
<feature type="domain" description="RRM" evidence="3">
    <location>
        <begin position="9"/>
        <end position="86"/>
    </location>
</feature>
<dbReference type="GO" id="GO:0005847">
    <property type="term" value="C:mRNA cleavage and polyadenylation specificity factor complex"/>
    <property type="evidence" value="ECO:0000318"/>
    <property type="project" value="GO_Central"/>
</dbReference>
<dbReference type="Pfam" id="PF00076">
    <property type="entry name" value="RRM_1"/>
    <property type="match status" value="1"/>
</dbReference>
<keyword evidence="5" id="KW-1185">Reference proteome</keyword>
<dbReference type="eggNOG" id="ENOG502SK15">
    <property type="taxonomic scope" value="Eukaryota"/>
</dbReference>
<dbReference type="EMBL" id="FR796428">
    <property type="protein sequence ID" value="CAJ08739.1"/>
    <property type="molecule type" value="Genomic_DNA"/>
</dbReference>
<dbReference type="VEuPathDB" id="TriTrypDB:LMJFC_320030700"/>
<dbReference type="GeneID" id="5656332"/>
<dbReference type="VEuPathDB" id="TriTrypDB:LMJSD75_320028200"/>
<dbReference type="GO" id="GO:0003729">
    <property type="term" value="F:mRNA binding"/>
    <property type="evidence" value="ECO:0000318"/>
    <property type="project" value="GO_Central"/>
</dbReference>
<feature type="compositionally biased region" description="Basic and acidic residues" evidence="2">
    <location>
        <begin position="298"/>
        <end position="321"/>
    </location>
</feature>
<dbReference type="VEuPathDB" id="TriTrypDB:LMJLV39_320028100"/>
<dbReference type="VEuPathDB" id="TriTrypDB:LmjF.32.2130"/>
<dbReference type="SMART" id="SM00360">
    <property type="entry name" value="RRM"/>
    <property type="match status" value="1"/>
</dbReference>
<dbReference type="OMA" id="RETMQFP"/>
<dbReference type="SUPFAM" id="SSF54928">
    <property type="entry name" value="RNA-binding domain, RBD"/>
    <property type="match status" value="1"/>
</dbReference>
<accession>Q4Q563</accession>
<dbReference type="STRING" id="5664.Q4Q563"/>
<dbReference type="PANTHER" id="PTHR45735">
    <property type="entry name" value="CLEAVAGE STIMULATION FACTOR SUBUNIT 2"/>
    <property type="match status" value="1"/>
</dbReference>
<dbReference type="PROSITE" id="PS50102">
    <property type="entry name" value="RRM"/>
    <property type="match status" value="1"/>
</dbReference>
<dbReference type="InterPro" id="IPR012677">
    <property type="entry name" value="Nucleotide-bd_a/b_plait_sf"/>
</dbReference>
<dbReference type="InParanoid" id="Q4Q563"/>
<protein>
    <recommendedName>
        <fullName evidence="3">RRM domain-containing protein</fullName>
    </recommendedName>
</protein>
<feature type="compositionally biased region" description="Low complexity" evidence="2">
    <location>
        <begin position="275"/>
        <end position="285"/>
    </location>
</feature>
<sequence>MEDRNSVASSVFFTGVSLVIEKEKLRQHFESVGHVVSFTIFGPAPGKDFRYGIVGYMDEKTAEEAIRRLDGTTFGERAMRVTAARSTTLHGPLRAGPGGGGSGPADHSTFRKRPREPYPSLNSSRPPYGPGMGRGGGMRAPIARVSFSAQQQQKQEQSQQPTTDKAGRETMQFPRFYTDPILGRDGSLVLDALRGMATEEAYSAVEQLRVLALERPNEAKRLLHNNPALKSAVIMTLQHAGRIPLGSLPRDAYQSRRAAEAEAELAQPLPPQQPTPSQQSALPTPQQTPPQPPAESLKPAKKEARSAAKSGEARGARKRDTATGSASASAAVPSESQTSLVRPSTPMTEAERDEVLELIQSMSEEDVERVLTMSARDFAQVPDPAQRKQLEVLQKRLLVMSRDL</sequence>